<organism evidence="3 4">
    <name type="scientific">Ottowia testudinis</name>
    <dbReference type="NCBI Taxonomy" id="2816950"/>
    <lineage>
        <taxon>Bacteria</taxon>
        <taxon>Pseudomonadati</taxon>
        <taxon>Pseudomonadota</taxon>
        <taxon>Betaproteobacteria</taxon>
        <taxon>Burkholderiales</taxon>
        <taxon>Comamonadaceae</taxon>
        <taxon>Ottowia</taxon>
    </lineage>
</organism>
<dbReference type="KEGG" id="otd:J1M35_11105"/>
<keyword evidence="1" id="KW-0812">Transmembrane</keyword>
<dbReference type="Pfam" id="PF01957">
    <property type="entry name" value="NfeD"/>
    <property type="match status" value="1"/>
</dbReference>
<dbReference type="EMBL" id="CP071796">
    <property type="protein sequence ID" value="QTD43712.1"/>
    <property type="molecule type" value="Genomic_DNA"/>
</dbReference>
<evidence type="ECO:0000313" key="3">
    <source>
        <dbReference type="EMBL" id="QTD43712.1"/>
    </source>
</evidence>
<dbReference type="Proteomes" id="UP000663903">
    <property type="component" value="Chromosome"/>
</dbReference>
<accession>A0A975H4A6</accession>
<dbReference type="RefSeq" id="WP_208007123.1">
    <property type="nucleotide sequence ID" value="NZ_CP071796.1"/>
</dbReference>
<evidence type="ECO:0000313" key="4">
    <source>
        <dbReference type="Proteomes" id="UP000663903"/>
    </source>
</evidence>
<keyword evidence="4" id="KW-1185">Reference proteome</keyword>
<evidence type="ECO:0000259" key="2">
    <source>
        <dbReference type="Pfam" id="PF01957"/>
    </source>
</evidence>
<sequence length="145" mass="15193">MAYSTWWWIATGVLVALELTTGTFYLLMLAIGGAAGALAAHLGLGLAAQVTMAIAVGTGLVLAGYVIRRRRPGDLSPRADRSVNLDVGATVQIDGWHADGTADVQYRGARWTAIHTPGTAPRPGPHRVIELVGSQLLVEPIAATL</sequence>
<name>A0A975H4A6_9BURK</name>
<proteinExistence type="predicted"/>
<feature type="transmembrane region" description="Helical" evidence="1">
    <location>
        <begin position="46"/>
        <end position="67"/>
    </location>
</feature>
<reference evidence="3" key="1">
    <citation type="submission" date="2021-03" db="EMBL/GenBank/DDBJ databases">
        <title>Ottowia sp. 27C isolated from the cloaca of a Giant Asian pond turtle (Heosemys grandis).</title>
        <authorList>
            <person name="Spergser J."/>
            <person name="Busse H.-J."/>
        </authorList>
    </citation>
    <scope>NUCLEOTIDE SEQUENCE</scope>
    <source>
        <strain evidence="3">27C</strain>
    </source>
</reference>
<feature type="domain" description="NfeD-like C-terminal" evidence="2">
    <location>
        <begin position="84"/>
        <end position="140"/>
    </location>
</feature>
<keyword evidence="1" id="KW-0472">Membrane</keyword>
<protein>
    <submittedName>
        <fullName evidence="3">NfeD family protein</fullName>
    </submittedName>
</protein>
<dbReference type="InterPro" id="IPR002810">
    <property type="entry name" value="NfeD-like_C"/>
</dbReference>
<gene>
    <name evidence="3" type="ORF">J1M35_11105</name>
</gene>
<feature type="transmembrane region" description="Helical" evidence="1">
    <location>
        <begin position="7"/>
        <end position="40"/>
    </location>
</feature>
<evidence type="ECO:0000256" key="1">
    <source>
        <dbReference type="SAM" id="Phobius"/>
    </source>
</evidence>
<dbReference type="AlphaFoldDB" id="A0A975H4A6"/>
<keyword evidence="1" id="KW-1133">Transmembrane helix</keyword>